<dbReference type="AlphaFoldDB" id="A0A1Y2ATA9"/>
<proteinExistence type="predicted"/>
<gene>
    <name evidence="2" type="ORF">LY90DRAFT_514039</name>
</gene>
<accession>A0A1Y2ATA9</accession>
<feature type="region of interest" description="Disordered" evidence="1">
    <location>
        <begin position="20"/>
        <end position="66"/>
    </location>
</feature>
<name>A0A1Y2ATA9_9FUNG</name>
<evidence type="ECO:0000313" key="2">
    <source>
        <dbReference type="EMBL" id="ORY25782.1"/>
    </source>
</evidence>
<dbReference type="Proteomes" id="UP000193920">
    <property type="component" value="Unassembled WGS sequence"/>
</dbReference>
<evidence type="ECO:0000256" key="1">
    <source>
        <dbReference type="SAM" id="MobiDB-lite"/>
    </source>
</evidence>
<organism evidence="2 3">
    <name type="scientific">Neocallimastix californiae</name>
    <dbReference type="NCBI Taxonomy" id="1754190"/>
    <lineage>
        <taxon>Eukaryota</taxon>
        <taxon>Fungi</taxon>
        <taxon>Fungi incertae sedis</taxon>
        <taxon>Chytridiomycota</taxon>
        <taxon>Chytridiomycota incertae sedis</taxon>
        <taxon>Neocallimastigomycetes</taxon>
        <taxon>Neocallimastigales</taxon>
        <taxon>Neocallimastigaceae</taxon>
        <taxon>Neocallimastix</taxon>
    </lineage>
</organism>
<protein>
    <submittedName>
        <fullName evidence="2">Uncharacterized protein</fullName>
    </submittedName>
</protein>
<feature type="compositionally biased region" description="Basic residues" evidence="1">
    <location>
        <begin position="28"/>
        <end position="40"/>
    </location>
</feature>
<reference evidence="2 3" key="1">
    <citation type="submission" date="2016-08" db="EMBL/GenBank/DDBJ databases">
        <title>A Parts List for Fungal Cellulosomes Revealed by Comparative Genomics.</title>
        <authorList>
            <consortium name="DOE Joint Genome Institute"/>
            <person name="Haitjema C.H."/>
            <person name="Gilmore S.P."/>
            <person name="Henske J.K."/>
            <person name="Solomon K.V."/>
            <person name="De Groot R."/>
            <person name="Kuo A."/>
            <person name="Mondo S.J."/>
            <person name="Salamov A.A."/>
            <person name="Labutti K."/>
            <person name="Zhao Z."/>
            <person name="Chiniquy J."/>
            <person name="Barry K."/>
            <person name="Brewer H.M."/>
            <person name="Purvine S.O."/>
            <person name="Wright A.T."/>
            <person name="Boxma B."/>
            <person name="Van Alen T."/>
            <person name="Hackstein J.H."/>
            <person name="Baker S.E."/>
            <person name="Grigoriev I.V."/>
            <person name="O'Malley M.A."/>
        </authorList>
    </citation>
    <scope>NUCLEOTIDE SEQUENCE [LARGE SCALE GENOMIC DNA]</scope>
    <source>
        <strain evidence="2 3">G1</strain>
    </source>
</reference>
<keyword evidence="3" id="KW-1185">Reference proteome</keyword>
<evidence type="ECO:0000313" key="3">
    <source>
        <dbReference type="Proteomes" id="UP000193920"/>
    </source>
</evidence>
<comment type="caution">
    <text evidence="2">The sequence shown here is derived from an EMBL/GenBank/DDBJ whole genome shotgun (WGS) entry which is preliminary data.</text>
</comment>
<sequence length="201" mass="23544">MGSVLNSEEVFNNVSNSKFYKNSTKIPKNNKSKSKSKHRNITGDEKTLKRSSLKKKNTINTLSNEENNNSNEEYKILLNIVESNDDIENISNTRCRDIENEKSLMNNKSYEEKETKIKRNNMNTVFVLISCPHSIMLEKNYINLNINVTRSEFRVITEKNFNLYYEQDNNEQDNIKNNAFNSLGNKNIYLYCANLEFNKEK</sequence>
<dbReference type="EMBL" id="MCOG01000208">
    <property type="protein sequence ID" value="ORY25782.1"/>
    <property type="molecule type" value="Genomic_DNA"/>
</dbReference>